<evidence type="ECO:0000313" key="2">
    <source>
        <dbReference type="EMBL" id="KOH44534.1"/>
    </source>
</evidence>
<dbReference type="Pfam" id="PF18599">
    <property type="entry name" value="LCIB_C_CA"/>
    <property type="match status" value="1"/>
</dbReference>
<dbReference type="InterPro" id="IPR040703">
    <property type="entry name" value="LCIB/C_CA"/>
</dbReference>
<proteinExistence type="predicted"/>
<dbReference type="STRING" id="1409788.NC99_26130"/>
<name>A0A0L8V7W5_9BACT</name>
<reference evidence="3" key="1">
    <citation type="submission" date="2015-07" db="EMBL/GenBank/DDBJ databases">
        <title>Genome sequencing of Sunxiuqinia dokdonensis strain SK.</title>
        <authorList>
            <person name="Ahn S."/>
            <person name="Kim B.-C."/>
        </authorList>
    </citation>
    <scope>NUCLEOTIDE SEQUENCE [LARGE SCALE GENOMIC DNA]</scope>
    <source>
        <strain evidence="3">SK</strain>
    </source>
</reference>
<organism evidence="2 3">
    <name type="scientific">Sunxiuqinia dokdonensis</name>
    <dbReference type="NCBI Taxonomy" id="1409788"/>
    <lineage>
        <taxon>Bacteria</taxon>
        <taxon>Pseudomonadati</taxon>
        <taxon>Bacteroidota</taxon>
        <taxon>Bacteroidia</taxon>
        <taxon>Marinilabiliales</taxon>
        <taxon>Prolixibacteraceae</taxon>
        <taxon>Sunxiuqinia</taxon>
    </lineage>
</organism>
<accession>A0A0L8V7W5</accession>
<keyword evidence="3" id="KW-1185">Reference proteome</keyword>
<dbReference type="EMBL" id="LGIA01000160">
    <property type="protein sequence ID" value="KOH44534.1"/>
    <property type="molecule type" value="Genomic_DNA"/>
</dbReference>
<protein>
    <recommendedName>
        <fullName evidence="1">Limiting CO2-inducible protein B/C beta carbonyic anhydrase domain-containing protein</fullName>
    </recommendedName>
</protein>
<evidence type="ECO:0000259" key="1">
    <source>
        <dbReference type="Pfam" id="PF18599"/>
    </source>
</evidence>
<sequence length="233" mass="26018">MKMSSTIDKRIRTLFPDAAPFEQVLEGYFQLMTQAHGLDVDQTIAAVSLCPDELNNPVIEKIRELFGHVFHLGGLTGYPFTGETGFNAFGDHIPDAGTAFIFFGPHLGITENSLGYVHRPGQARDTLSCGAAFGAYQMLLNGQQLGTEQQADDYQQTRVRQMLAPKLDTIPRHQPELALLNILFEESHAFVVSQSTRIKERFQAEQIILLGAMILNTPLDMPDYLQVKYFEAL</sequence>
<comment type="caution">
    <text evidence="2">The sequence shown here is derived from an EMBL/GenBank/DDBJ whole genome shotgun (WGS) entry which is preliminary data.</text>
</comment>
<dbReference type="Proteomes" id="UP000036958">
    <property type="component" value="Unassembled WGS sequence"/>
</dbReference>
<feature type="domain" description="Limiting CO2-inducible protein B/C beta carbonyic anhydrase" evidence="1">
    <location>
        <begin position="31"/>
        <end position="231"/>
    </location>
</feature>
<gene>
    <name evidence="2" type="ORF">NC99_26130</name>
</gene>
<dbReference type="PANTHER" id="PTHR38016:SF1">
    <property type="entry name" value="LIMITING CO2-INDUCIBLE PROTEIN B_C BETA CARBONYIC ANHYDRASE DOMAIN-CONTAINING PROTEIN"/>
    <property type="match status" value="1"/>
</dbReference>
<evidence type="ECO:0000313" key="3">
    <source>
        <dbReference type="Proteomes" id="UP000036958"/>
    </source>
</evidence>
<dbReference type="PANTHER" id="PTHR38016">
    <property type="entry name" value="UNNAMED PRODUCT"/>
    <property type="match status" value="1"/>
</dbReference>
<dbReference type="AlphaFoldDB" id="A0A0L8V7W5"/>